<sequence length="82" mass="8448">MPMYEYGCAVCHSHFDLLRRMDQDDKGIACPACGSEHVHRQLSVFAAHSRGGSLPSEVSAMSAPAGGGCGSGCCGGTCASRN</sequence>
<gene>
    <name evidence="2" type="ORF">EYB53_008190</name>
</gene>
<dbReference type="InterPro" id="IPR013429">
    <property type="entry name" value="Regulatory_FmdB_Zinc_ribbon"/>
</dbReference>
<reference evidence="2 3" key="1">
    <citation type="submission" date="2021-03" db="EMBL/GenBank/DDBJ databases">
        <authorList>
            <person name="Grouzdev D.S."/>
        </authorList>
    </citation>
    <scope>NUCLEOTIDE SEQUENCE [LARGE SCALE GENOMIC DNA]</scope>
    <source>
        <strain evidence="2 3">M50-1</strain>
    </source>
</reference>
<protein>
    <submittedName>
        <fullName evidence="2">Zinc ribbon domain-containing protein</fullName>
    </submittedName>
</protein>
<accession>A0ABS4D8B6</accession>
<dbReference type="NCBIfam" id="TIGR02605">
    <property type="entry name" value="CxxC_CxxC_SSSS"/>
    <property type="match status" value="1"/>
</dbReference>
<evidence type="ECO:0000259" key="1">
    <source>
        <dbReference type="SMART" id="SM00834"/>
    </source>
</evidence>
<organism evidence="2 3">
    <name type="scientific">Candidatus Chloroploca mongolica</name>
    <dbReference type="NCBI Taxonomy" id="2528176"/>
    <lineage>
        <taxon>Bacteria</taxon>
        <taxon>Bacillati</taxon>
        <taxon>Chloroflexota</taxon>
        <taxon>Chloroflexia</taxon>
        <taxon>Chloroflexales</taxon>
        <taxon>Chloroflexineae</taxon>
        <taxon>Oscillochloridaceae</taxon>
        <taxon>Candidatus Chloroploca</taxon>
    </lineage>
</organism>
<dbReference type="Pfam" id="PF09723">
    <property type="entry name" value="Zn_ribbon_8"/>
    <property type="match status" value="1"/>
</dbReference>
<comment type="caution">
    <text evidence="2">The sequence shown here is derived from an EMBL/GenBank/DDBJ whole genome shotgun (WGS) entry which is preliminary data.</text>
</comment>
<feature type="domain" description="Putative regulatory protein FmdB zinc ribbon" evidence="1">
    <location>
        <begin position="1"/>
        <end position="43"/>
    </location>
</feature>
<dbReference type="SMART" id="SM00834">
    <property type="entry name" value="CxxC_CXXC_SSSS"/>
    <property type="match status" value="1"/>
</dbReference>
<evidence type="ECO:0000313" key="2">
    <source>
        <dbReference type="EMBL" id="MBP1465683.1"/>
    </source>
</evidence>
<dbReference type="EMBL" id="SIJK02000011">
    <property type="protein sequence ID" value="MBP1465683.1"/>
    <property type="molecule type" value="Genomic_DNA"/>
</dbReference>
<evidence type="ECO:0000313" key="3">
    <source>
        <dbReference type="Proteomes" id="UP001193081"/>
    </source>
</evidence>
<dbReference type="Proteomes" id="UP001193081">
    <property type="component" value="Unassembled WGS sequence"/>
</dbReference>
<proteinExistence type="predicted"/>
<keyword evidence="3" id="KW-1185">Reference proteome</keyword>
<name>A0ABS4D8B6_9CHLR</name>